<dbReference type="Pfam" id="PF12706">
    <property type="entry name" value="Lactamase_B_2"/>
    <property type="match status" value="1"/>
</dbReference>
<dbReference type="PANTHER" id="PTHR47619:SF1">
    <property type="entry name" value="EXODEOXYRIBONUCLEASE WALJ"/>
    <property type="match status" value="1"/>
</dbReference>
<reference evidence="2" key="1">
    <citation type="submission" date="2020-10" db="EMBL/GenBank/DDBJ databases">
        <authorList>
            <person name="Gilroy R."/>
        </authorList>
    </citation>
    <scope>NUCLEOTIDE SEQUENCE</scope>
    <source>
        <strain evidence="2">1748</strain>
    </source>
</reference>
<name>A0A9D9GM13_9BACL</name>
<evidence type="ECO:0000313" key="2">
    <source>
        <dbReference type="EMBL" id="MBO8414442.1"/>
    </source>
</evidence>
<organism evidence="2 3">
    <name type="scientific">Candidatus Scatoplasma merdavium</name>
    <dbReference type="NCBI Taxonomy" id="2840932"/>
    <lineage>
        <taxon>Bacteria</taxon>
        <taxon>Bacillati</taxon>
        <taxon>Bacillota</taxon>
        <taxon>Bacilli</taxon>
        <taxon>Bacillales</taxon>
        <taxon>Candidatus Scatoplasma</taxon>
    </lineage>
</organism>
<dbReference type="Proteomes" id="UP000823629">
    <property type="component" value="Unassembled WGS sequence"/>
</dbReference>
<dbReference type="AlphaFoldDB" id="A0A9D9GM13"/>
<accession>A0A9D9GM13</accession>
<proteinExistence type="predicted"/>
<dbReference type="EMBL" id="JADING010000087">
    <property type="protein sequence ID" value="MBO8414442.1"/>
    <property type="molecule type" value="Genomic_DNA"/>
</dbReference>
<dbReference type="Gene3D" id="3.60.15.10">
    <property type="entry name" value="Ribonuclease Z/Hydroxyacylglutathione hydrolase-like"/>
    <property type="match status" value="1"/>
</dbReference>
<dbReference type="InterPro" id="IPR052533">
    <property type="entry name" value="WalJ/YycJ-like"/>
</dbReference>
<evidence type="ECO:0000259" key="1">
    <source>
        <dbReference type="Pfam" id="PF12706"/>
    </source>
</evidence>
<dbReference type="InterPro" id="IPR001279">
    <property type="entry name" value="Metallo-B-lactamas"/>
</dbReference>
<evidence type="ECO:0000313" key="3">
    <source>
        <dbReference type="Proteomes" id="UP000823629"/>
    </source>
</evidence>
<dbReference type="InterPro" id="IPR036866">
    <property type="entry name" value="RibonucZ/Hydroxyglut_hydro"/>
</dbReference>
<dbReference type="PANTHER" id="PTHR47619">
    <property type="entry name" value="METALLO-HYDROLASE YYCJ-RELATED"/>
    <property type="match status" value="1"/>
</dbReference>
<dbReference type="SUPFAM" id="SSF56281">
    <property type="entry name" value="Metallo-hydrolase/oxidoreductase"/>
    <property type="match status" value="1"/>
</dbReference>
<reference evidence="2" key="2">
    <citation type="journal article" date="2021" name="PeerJ">
        <title>Extensive microbial diversity within the chicken gut microbiome revealed by metagenomics and culture.</title>
        <authorList>
            <person name="Gilroy R."/>
            <person name="Ravi A."/>
            <person name="Getino M."/>
            <person name="Pursley I."/>
            <person name="Horton D.L."/>
            <person name="Alikhan N.F."/>
            <person name="Baker D."/>
            <person name="Gharbi K."/>
            <person name="Hall N."/>
            <person name="Watson M."/>
            <person name="Adriaenssens E.M."/>
            <person name="Foster-Nyarko E."/>
            <person name="Jarju S."/>
            <person name="Secka A."/>
            <person name="Antonio M."/>
            <person name="Oren A."/>
            <person name="Chaudhuri R.R."/>
            <person name="La Ragione R."/>
            <person name="Hildebrand F."/>
            <person name="Pallen M.J."/>
        </authorList>
    </citation>
    <scope>NUCLEOTIDE SEQUENCE</scope>
    <source>
        <strain evidence="2">1748</strain>
    </source>
</reference>
<sequence>MKFCLISSGSKGNCTYVQSKEAKILIDFGISKKRVLDAIKAYGVTSLDAIDNLLITHNHSDHIANIRYIPKDKWMIEFDNTKEELFDKQYITPLMPFKIKDMLITPLPLSHDSPSCVGFLIEADGERLCQITDTGYVPQKVLNLIKDCEYYVFESNHDTKMLYTSSRPIALIKRIHSDHGHMDNTSASYYLSNIIGSKTKEVYLAHLSEECNTPELAVSTFKKIYQEQTGNTINFYLACGSVTTPLYGGKDA</sequence>
<comment type="caution">
    <text evidence="2">The sequence shown here is derived from an EMBL/GenBank/DDBJ whole genome shotgun (WGS) entry which is preliminary data.</text>
</comment>
<feature type="domain" description="Metallo-beta-lactamase" evidence="1">
    <location>
        <begin position="43"/>
        <end position="194"/>
    </location>
</feature>
<gene>
    <name evidence="2" type="ORF">IAC78_03100</name>
</gene>
<protein>
    <submittedName>
        <fullName evidence="2">MBL fold metallo-hydrolase</fullName>
    </submittedName>
</protein>